<organism evidence="13 14">
    <name type="scientific">Meristemomyces frigidus</name>
    <dbReference type="NCBI Taxonomy" id="1508187"/>
    <lineage>
        <taxon>Eukaryota</taxon>
        <taxon>Fungi</taxon>
        <taxon>Dikarya</taxon>
        <taxon>Ascomycota</taxon>
        <taxon>Pezizomycotina</taxon>
        <taxon>Dothideomycetes</taxon>
        <taxon>Dothideomycetidae</taxon>
        <taxon>Mycosphaerellales</taxon>
        <taxon>Teratosphaeriaceae</taxon>
        <taxon>Meristemomyces</taxon>
    </lineage>
</organism>
<dbReference type="GO" id="GO:0007602">
    <property type="term" value="P:phototransduction"/>
    <property type="evidence" value="ECO:0007669"/>
    <property type="project" value="UniProtKB-KW"/>
</dbReference>
<keyword evidence="4" id="KW-0716">Sensory transduction</keyword>
<dbReference type="GO" id="GO:0005886">
    <property type="term" value="C:plasma membrane"/>
    <property type="evidence" value="ECO:0007669"/>
    <property type="project" value="TreeGrafter"/>
</dbReference>
<evidence type="ECO:0000313" key="13">
    <source>
        <dbReference type="EMBL" id="KAK5107667.1"/>
    </source>
</evidence>
<sequence length="316" mass="35247">MEPTFGALLGLAGIAMAATNDATQVNSNYQNGKHVDIAINYAGSDFYYAICSVMGATTIGILIASAMKPRSDRIFFYICAAICMVATIAYFAMGSNLGWTPIDVEWRRSWEPAVVGRNREIFYVRYIDWFITTPLLLLDLMLTAGLPWPTIIWTILLDWVMIVTGLVGALVKSRYKWGFYAFGCAAMFFVFYELAIVGRRRAQVLGSDVHRVFIICGVWTLFIWMFYPISWGLCEGGNVISPDAEAVFYGCLDFCAKPIFSIALIVGHWNISPSRLGLHIADYDVEPMREEKHDSRNNRGLTDGGYHGAGDVDTAE</sequence>
<dbReference type="PROSITE" id="PS00950">
    <property type="entry name" value="BACTERIAL_OPSIN_1"/>
    <property type="match status" value="1"/>
</dbReference>
<dbReference type="InterPro" id="IPR018229">
    <property type="entry name" value="Rhodopsin_retinal_BS"/>
</dbReference>
<keyword evidence="8" id="KW-0157">Chromophore</keyword>
<dbReference type="GO" id="GO:0005783">
    <property type="term" value="C:endoplasmic reticulum"/>
    <property type="evidence" value="ECO:0007669"/>
    <property type="project" value="TreeGrafter"/>
</dbReference>
<keyword evidence="7 12" id="KW-1133">Transmembrane helix</keyword>
<dbReference type="PRINTS" id="PR00251">
    <property type="entry name" value="BACTRLOPSIN"/>
</dbReference>
<evidence type="ECO:0000256" key="3">
    <source>
        <dbReference type="ARBA" id="ARBA00022543"/>
    </source>
</evidence>
<comment type="caution">
    <text evidence="13">The sequence shown here is derived from an EMBL/GenBank/DDBJ whole genome shotgun (WGS) entry which is preliminary data.</text>
</comment>
<evidence type="ECO:0000256" key="5">
    <source>
        <dbReference type="ARBA" id="ARBA00022692"/>
    </source>
</evidence>
<keyword evidence="9 12" id="KW-0472">Membrane</keyword>
<dbReference type="InterPro" id="IPR043476">
    <property type="entry name" value="Yro2-like_7TM"/>
</dbReference>
<feature type="transmembrane region" description="Helical" evidence="12">
    <location>
        <begin position="74"/>
        <end position="93"/>
    </location>
</feature>
<accession>A0AAN7TCJ9</accession>
<comment type="subcellular location">
    <subcellularLocation>
        <location evidence="1">Membrane</location>
        <topology evidence="1">Multi-pass membrane protein</topology>
    </subcellularLocation>
</comment>
<dbReference type="InterPro" id="IPR001425">
    <property type="entry name" value="Arc/bac/fun_rhodopsins"/>
</dbReference>
<evidence type="ECO:0000256" key="1">
    <source>
        <dbReference type="ARBA" id="ARBA00004141"/>
    </source>
</evidence>
<keyword evidence="5 12" id="KW-0812">Transmembrane</keyword>
<feature type="transmembrane region" description="Helical" evidence="12">
    <location>
        <begin position="209"/>
        <end position="227"/>
    </location>
</feature>
<proteinExistence type="inferred from homology"/>
<evidence type="ECO:0000256" key="7">
    <source>
        <dbReference type="ARBA" id="ARBA00022989"/>
    </source>
</evidence>
<keyword evidence="3" id="KW-0600">Photoreceptor protein</keyword>
<evidence type="ECO:0000256" key="10">
    <source>
        <dbReference type="ARBA" id="ARBA00023170"/>
    </source>
</evidence>
<dbReference type="EMBL" id="JAVRRL010000111">
    <property type="protein sequence ID" value="KAK5107667.1"/>
    <property type="molecule type" value="Genomic_DNA"/>
</dbReference>
<dbReference type="Pfam" id="PF01036">
    <property type="entry name" value="Bac_rhodopsin"/>
    <property type="match status" value="1"/>
</dbReference>
<comment type="similarity">
    <text evidence="2">Belongs to the archaeal/bacterial/fungal opsin family.</text>
</comment>
<evidence type="ECO:0000256" key="2">
    <source>
        <dbReference type="ARBA" id="ARBA00008130"/>
    </source>
</evidence>
<evidence type="ECO:0000256" key="8">
    <source>
        <dbReference type="ARBA" id="ARBA00022991"/>
    </source>
</evidence>
<evidence type="ECO:0008006" key="15">
    <source>
        <dbReference type="Google" id="ProtNLM"/>
    </source>
</evidence>
<evidence type="ECO:0000256" key="4">
    <source>
        <dbReference type="ARBA" id="ARBA00022606"/>
    </source>
</evidence>
<feature type="transmembrane region" description="Helical" evidence="12">
    <location>
        <begin position="177"/>
        <end position="197"/>
    </location>
</feature>
<dbReference type="FunFam" id="1.20.1070.10:FF:000160">
    <property type="entry name" value="Related to Opsin-1"/>
    <property type="match status" value="1"/>
</dbReference>
<dbReference type="CDD" id="cd15239">
    <property type="entry name" value="7tm_YRO2_fungal-like"/>
    <property type="match status" value="1"/>
</dbReference>
<keyword evidence="6" id="KW-0681">Retinal protein</keyword>
<dbReference type="SMART" id="SM01021">
    <property type="entry name" value="Bac_rhodopsin"/>
    <property type="match status" value="1"/>
</dbReference>
<dbReference type="PANTHER" id="PTHR28286">
    <property type="match status" value="1"/>
</dbReference>
<keyword evidence="10" id="KW-0675">Receptor</keyword>
<evidence type="ECO:0000313" key="14">
    <source>
        <dbReference type="Proteomes" id="UP001310890"/>
    </source>
</evidence>
<feature type="transmembrane region" description="Helical" evidence="12">
    <location>
        <begin position="151"/>
        <end position="171"/>
    </location>
</feature>
<evidence type="ECO:0000256" key="9">
    <source>
        <dbReference type="ARBA" id="ARBA00023136"/>
    </source>
</evidence>
<name>A0AAN7TCJ9_9PEZI</name>
<protein>
    <recommendedName>
        <fullName evidence="15">Bacteriorhodopsin</fullName>
    </recommendedName>
</protein>
<feature type="transmembrane region" description="Helical" evidence="12">
    <location>
        <begin position="46"/>
        <end position="67"/>
    </location>
</feature>
<reference evidence="13" key="1">
    <citation type="submission" date="2023-08" db="EMBL/GenBank/DDBJ databases">
        <title>Black Yeasts Isolated from many extreme environments.</title>
        <authorList>
            <person name="Coleine C."/>
            <person name="Stajich J.E."/>
            <person name="Selbmann L."/>
        </authorList>
    </citation>
    <scope>NUCLEOTIDE SEQUENCE</scope>
    <source>
        <strain evidence="13">CCFEE 5401</strain>
    </source>
</reference>
<dbReference type="AlphaFoldDB" id="A0AAN7TCJ9"/>
<feature type="region of interest" description="Disordered" evidence="11">
    <location>
        <begin position="292"/>
        <end position="316"/>
    </location>
</feature>
<dbReference type="Proteomes" id="UP001310890">
    <property type="component" value="Unassembled WGS sequence"/>
</dbReference>
<dbReference type="GO" id="GO:0005216">
    <property type="term" value="F:monoatomic ion channel activity"/>
    <property type="evidence" value="ECO:0007669"/>
    <property type="project" value="InterPro"/>
</dbReference>
<dbReference type="PANTHER" id="PTHR28286:SF1">
    <property type="entry name" value="30 KDA HEAT SHOCK PROTEIN-RELATED"/>
    <property type="match status" value="1"/>
</dbReference>
<evidence type="ECO:0000256" key="12">
    <source>
        <dbReference type="SAM" id="Phobius"/>
    </source>
</evidence>
<dbReference type="GO" id="GO:0009881">
    <property type="term" value="F:photoreceptor activity"/>
    <property type="evidence" value="ECO:0007669"/>
    <property type="project" value="UniProtKB-KW"/>
</dbReference>
<gene>
    <name evidence="13" type="ORF">LTR62_000902</name>
</gene>
<dbReference type="SUPFAM" id="SSF81321">
    <property type="entry name" value="Family A G protein-coupled receptor-like"/>
    <property type="match status" value="1"/>
</dbReference>
<feature type="transmembrane region" description="Helical" evidence="12">
    <location>
        <begin position="247"/>
        <end position="266"/>
    </location>
</feature>
<evidence type="ECO:0000256" key="11">
    <source>
        <dbReference type="SAM" id="MobiDB-lite"/>
    </source>
</evidence>
<dbReference type="Gene3D" id="1.20.1070.10">
    <property type="entry name" value="Rhodopsin 7-helix transmembrane proteins"/>
    <property type="match status" value="1"/>
</dbReference>
<evidence type="ECO:0000256" key="6">
    <source>
        <dbReference type="ARBA" id="ARBA00022925"/>
    </source>
</evidence>